<evidence type="ECO:0000256" key="1">
    <source>
        <dbReference type="ARBA" id="ARBA00022729"/>
    </source>
</evidence>
<organism evidence="3 4">
    <name type="scientific">Oceanospirillum linum</name>
    <dbReference type="NCBI Taxonomy" id="966"/>
    <lineage>
        <taxon>Bacteria</taxon>
        <taxon>Pseudomonadati</taxon>
        <taxon>Pseudomonadota</taxon>
        <taxon>Gammaproteobacteria</taxon>
        <taxon>Oceanospirillales</taxon>
        <taxon>Oceanospirillaceae</taxon>
        <taxon>Oceanospirillum</taxon>
    </lineage>
</organism>
<dbReference type="STRING" id="966.BTA35_0200050"/>
<protein>
    <recommendedName>
        <fullName evidence="5">C4-dicarboxylate ABC transporter</fullName>
    </recommendedName>
</protein>
<dbReference type="AlphaFoldDB" id="A0A1T1HDU9"/>
<evidence type="ECO:0000313" key="3">
    <source>
        <dbReference type="EMBL" id="OOV87993.1"/>
    </source>
</evidence>
<evidence type="ECO:0000313" key="4">
    <source>
        <dbReference type="Proteomes" id="UP000190064"/>
    </source>
</evidence>
<gene>
    <name evidence="3" type="ORF">BTA35_0200050</name>
</gene>
<evidence type="ECO:0008006" key="5">
    <source>
        <dbReference type="Google" id="ProtNLM"/>
    </source>
</evidence>
<accession>A0A1T1HDU9</accession>
<dbReference type="EMBL" id="MTSD02000001">
    <property type="protein sequence ID" value="OOV87993.1"/>
    <property type="molecule type" value="Genomic_DNA"/>
</dbReference>
<reference evidence="3" key="1">
    <citation type="submission" date="2017-02" db="EMBL/GenBank/DDBJ databases">
        <title>Draft Genome Sequence of the Salt Water Bacterium Oceanospirillum linum ATCC 11336.</title>
        <authorList>
            <person name="Trachtenberg A.M."/>
            <person name="Carney J.G."/>
            <person name="Linnane J.D."/>
            <person name="Rheaume B.A."/>
            <person name="Pitts N.L."/>
            <person name="Mykles D.L."/>
            <person name="Maclea K.S."/>
        </authorList>
    </citation>
    <scope>NUCLEOTIDE SEQUENCE [LARGE SCALE GENOMIC DNA]</scope>
    <source>
        <strain evidence="3">ATCC 11336</strain>
    </source>
</reference>
<evidence type="ECO:0000256" key="2">
    <source>
        <dbReference type="SAM" id="SignalP"/>
    </source>
</evidence>
<dbReference type="InterPro" id="IPR018389">
    <property type="entry name" value="DctP_fam"/>
</dbReference>
<proteinExistence type="predicted"/>
<dbReference type="GO" id="GO:0055085">
    <property type="term" value="P:transmembrane transport"/>
    <property type="evidence" value="ECO:0007669"/>
    <property type="project" value="InterPro"/>
</dbReference>
<dbReference type="Proteomes" id="UP000190064">
    <property type="component" value="Unassembled WGS sequence"/>
</dbReference>
<sequence>MKHPIKTLSLAVCLASSVALPAHGAEQRIMLKMPIAFNSKLPSVGTTATYIEETLNTTSGGSIRVKKYEPGKLIAPFEILDAVSAGKVSAGFGSPGYWVGKIPAASVFSSVPFGPEAGEYMAWVYHGNGRKLWQEMYDINGYNVHAIPCAVVAPETSG</sequence>
<dbReference type="Gene3D" id="3.40.190.170">
    <property type="entry name" value="Bacterial extracellular solute-binding protein, family 7"/>
    <property type="match status" value="1"/>
</dbReference>
<dbReference type="PANTHER" id="PTHR33376">
    <property type="match status" value="1"/>
</dbReference>
<dbReference type="RefSeq" id="WP_077242403.1">
    <property type="nucleotide sequence ID" value="NZ_FXTS01000001.1"/>
</dbReference>
<keyword evidence="4" id="KW-1185">Reference proteome</keyword>
<dbReference type="InterPro" id="IPR038404">
    <property type="entry name" value="TRAP_DctP_sf"/>
</dbReference>
<keyword evidence="1 2" id="KW-0732">Signal</keyword>
<dbReference type="Pfam" id="PF03480">
    <property type="entry name" value="DctP"/>
    <property type="match status" value="1"/>
</dbReference>
<feature type="chain" id="PRO_5010536954" description="C4-dicarboxylate ABC transporter" evidence="2">
    <location>
        <begin position="25"/>
        <end position="158"/>
    </location>
</feature>
<feature type="signal peptide" evidence="2">
    <location>
        <begin position="1"/>
        <end position="24"/>
    </location>
</feature>
<name>A0A1T1HDU9_OCELI</name>
<comment type="caution">
    <text evidence="3">The sequence shown here is derived from an EMBL/GenBank/DDBJ whole genome shotgun (WGS) entry which is preliminary data.</text>
</comment>
<dbReference type="PANTHER" id="PTHR33376:SF5">
    <property type="entry name" value="EXTRACYTOPLASMIC SOLUTE RECEPTOR PROTEIN"/>
    <property type="match status" value="1"/>
</dbReference>